<dbReference type="EMBL" id="JACFYJ010000153">
    <property type="protein sequence ID" value="MEI6003064.1"/>
    <property type="molecule type" value="Genomic_DNA"/>
</dbReference>
<accession>A0ABU8J5Q3</accession>
<organism evidence="1 2">
    <name type="scientific">Paraburkholderia bengalensis</name>
    <dbReference type="NCBI Taxonomy" id="2747562"/>
    <lineage>
        <taxon>Bacteria</taxon>
        <taxon>Pseudomonadati</taxon>
        <taxon>Pseudomonadota</taxon>
        <taxon>Betaproteobacteria</taxon>
        <taxon>Burkholderiales</taxon>
        <taxon>Burkholderiaceae</taxon>
        <taxon>Paraburkholderia</taxon>
    </lineage>
</organism>
<sequence>MERRTFLAAGAWLSATAGTGAPWRARALPGGIQRADFALIDTTLAEATALSDHAMRVRVPILDVNRAPHADIAALWYDLLAPRAAASGGHLTLVGVTRAADFFVLTRLALPPAAPVTQVSGTPRRACVAFALAL</sequence>
<dbReference type="Proteomes" id="UP001386437">
    <property type="component" value="Unassembled WGS sequence"/>
</dbReference>
<dbReference type="InterPro" id="IPR006311">
    <property type="entry name" value="TAT_signal"/>
</dbReference>
<name>A0ABU8J5Q3_9BURK</name>
<comment type="caution">
    <text evidence="1">The sequence shown here is derived from an EMBL/GenBank/DDBJ whole genome shotgun (WGS) entry which is preliminary data.</text>
</comment>
<gene>
    <name evidence="1" type="ORF">H3V53_40085</name>
</gene>
<dbReference type="RefSeq" id="WP_336602625.1">
    <property type="nucleotide sequence ID" value="NZ_JACFYJ010000153.1"/>
</dbReference>
<reference evidence="1 2" key="1">
    <citation type="journal article" date="2022" name="Arch. Microbiol.">
        <title>Paraburkholderia bengalensis sp. nov. isolated from roots of Oryza sativa, IR64.</title>
        <authorList>
            <person name="Nag P."/>
            <person name="Mondal N."/>
            <person name="Sarkar J."/>
            <person name="Das S."/>
        </authorList>
    </citation>
    <scope>NUCLEOTIDE SEQUENCE [LARGE SCALE GENOMIC DNA]</scope>
    <source>
        <strain evidence="1 2">IR64_4_BI</strain>
    </source>
</reference>
<evidence type="ECO:0000313" key="1">
    <source>
        <dbReference type="EMBL" id="MEI6003064.1"/>
    </source>
</evidence>
<protein>
    <submittedName>
        <fullName evidence="1">Uncharacterized protein</fullName>
    </submittedName>
</protein>
<evidence type="ECO:0000313" key="2">
    <source>
        <dbReference type="Proteomes" id="UP001386437"/>
    </source>
</evidence>
<dbReference type="PROSITE" id="PS51318">
    <property type="entry name" value="TAT"/>
    <property type="match status" value="1"/>
</dbReference>
<keyword evidence="2" id="KW-1185">Reference proteome</keyword>
<proteinExistence type="predicted"/>